<dbReference type="EMBL" id="SOCQ01000033">
    <property type="protein sequence ID" value="TDV34551.1"/>
    <property type="molecule type" value="Genomic_DNA"/>
</dbReference>
<evidence type="ECO:0000313" key="2">
    <source>
        <dbReference type="Proteomes" id="UP000295804"/>
    </source>
</evidence>
<gene>
    <name evidence="1" type="ORF">EDF87_13317</name>
</gene>
<dbReference type="AlphaFoldDB" id="A0A4R7UNI5"/>
<name>A0A4R7UNI5_9PSED</name>
<evidence type="ECO:0000313" key="1">
    <source>
        <dbReference type="EMBL" id="TDV34551.1"/>
    </source>
</evidence>
<reference evidence="1 2" key="1">
    <citation type="submission" date="2019-03" db="EMBL/GenBank/DDBJ databases">
        <title>Genomic analyses of the natural microbiome of Caenorhabditis elegans.</title>
        <authorList>
            <person name="Samuel B."/>
        </authorList>
    </citation>
    <scope>NUCLEOTIDE SEQUENCE [LARGE SCALE GENOMIC DNA]</scope>
    <source>
        <strain evidence="1 2">BIGb0525</strain>
    </source>
</reference>
<accession>A0A4R7UNI5</accession>
<evidence type="ECO:0008006" key="3">
    <source>
        <dbReference type="Google" id="ProtNLM"/>
    </source>
</evidence>
<proteinExistence type="predicted"/>
<comment type="caution">
    <text evidence="1">The sequence shown here is derived from an EMBL/GenBank/DDBJ whole genome shotgun (WGS) entry which is preliminary data.</text>
</comment>
<sequence length="31" mass="3555">MPIKMLLEIADMDRDGIPEIAINITMKTRPK</sequence>
<organism evidence="1 2">
    <name type="scientific">Pseudomonas helmanticensis</name>
    <dbReference type="NCBI Taxonomy" id="1471381"/>
    <lineage>
        <taxon>Bacteria</taxon>
        <taxon>Pseudomonadati</taxon>
        <taxon>Pseudomonadota</taxon>
        <taxon>Gammaproteobacteria</taxon>
        <taxon>Pseudomonadales</taxon>
        <taxon>Pseudomonadaceae</taxon>
        <taxon>Pseudomonas</taxon>
    </lineage>
</organism>
<dbReference type="Proteomes" id="UP000295804">
    <property type="component" value="Unassembled WGS sequence"/>
</dbReference>
<protein>
    <recommendedName>
        <fullName evidence="3">VCBS repeat protein</fullName>
    </recommendedName>
</protein>